<comment type="caution">
    <text evidence="1">The sequence shown here is derived from an EMBL/GenBank/DDBJ whole genome shotgun (WGS) entry which is preliminary data.</text>
</comment>
<name>A0A645HI66_9ZZZZ</name>
<proteinExistence type="predicted"/>
<dbReference type="EMBL" id="VSSQ01094100">
    <property type="protein sequence ID" value="MPN38705.1"/>
    <property type="molecule type" value="Genomic_DNA"/>
</dbReference>
<protein>
    <submittedName>
        <fullName evidence="1">Uncharacterized protein</fullName>
    </submittedName>
</protein>
<sequence>MQFLPVAAALDGFHKYVFSHHERQLFAQILFDYTRINNQAICYVCKQFKHCVDGEKRLRQCDAAYGRIVERTLEKLCALGHRRILHERRDVAGE</sequence>
<gene>
    <name evidence="1" type="ORF">SDC9_186230</name>
</gene>
<reference evidence="1" key="1">
    <citation type="submission" date="2019-08" db="EMBL/GenBank/DDBJ databases">
        <authorList>
            <person name="Kucharzyk K."/>
            <person name="Murdoch R.W."/>
            <person name="Higgins S."/>
            <person name="Loffler F."/>
        </authorList>
    </citation>
    <scope>NUCLEOTIDE SEQUENCE</scope>
</reference>
<evidence type="ECO:0000313" key="1">
    <source>
        <dbReference type="EMBL" id="MPN38705.1"/>
    </source>
</evidence>
<dbReference type="AlphaFoldDB" id="A0A645HI66"/>
<accession>A0A645HI66</accession>
<organism evidence="1">
    <name type="scientific">bioreactor metagenome</name>
    <dbReference type="NCBI Taxonomy" id="1076179"/>
    <lineage>
        <taxon>unclassified sequences</taxon>
        <taxon>metagenomes</taxon>
        <taxon>ecological metagenomes</taxon>
    </lineage>
</organism>